<organism evidence="1 2">
    <name type="scientific">Trichuris trichiura</name>
    <name type="common">Whipworm</name>
    <name type="synonym">Trichocephalus trichiurus</name>
    <dbReference type="NCBI Taxonomy" id="36087"/>
    <lineage>
        <taxon>Eukaryota</taxon>
        <taxon>Metazoa</taxon>
        <taxon>Ecdysozoa</taxon>
        <taxon>Nematoda</taxon>
        <taxon>Enoplea</taxon>
        <taxon>Dorylaimia</taxon>
        <taxon>Trichinellida</taxon>
        <taxon>Trichuridae</taxon>
        <taxon>Trichuris</taxon>
    </lineage>
</organism>
<dbReference type="AlphaFoldDB" id="A0A077Z9F5"/>
<proteinExistence type="predicted"/>
<sequence length="82" mass="9079">MVAADGSLPAQTVTRRRVLLYRNQVSLSQLDTSAEGNERKVDHDETSTYKARVGQAICRAMTTPHLPLQHKSGYDPVTAKIQ</sequence>
<dbReference type="EMBL" id="HG806088">
    <property type="protein sequence ID" value="CDW56856.1"/>
    <property type="molecule type" value="Genomic_DNA"/>
</dbReference>
<protein>
    <submittedName>
        <fullName evidence="1">Uncharacterized protein</fullName>
    </submittedName>
</protein>
<evidence type="ECO:0000313" key="2">
    <source>
        <dbReference type="Proteomes" id="UP000030665"/>
    </source>
</evidence>
<name>A0A077Z9F5_TRITR</name>
<reference evidence="1" key="2">
    <citation type="submission" date="2014-03" db="EMBL/GenBank/DDBJ databases">
        <title>The whipworm genome and dual-species transcriptomics of an intimate host-pathogen interaction.</title>
        <authorList>
            <person name="Foth B.J."/>
            <person name="Tsai I.J."/>
            <person name="Reid A.J."/>
            <person name="Bancroft A.J."/>
            <person name="Nichol S."/>
            <person name="Tracey A."/>
            <person name="Holroyd N."/>
            <person name="Cotton J.A."/>
            <person name="Stanley E.J."/>
            <person name="Zarowiecki M."/>
            <person name="Liu J.Z."/>
            <person name="Huckvale T."/>
            <person name="Cooper P.J."/>
            <person name="Grencis R.K."/>
            <person name="Berriman M."/>
        </authorList>
    </citation>
    <scope>NUCLEOTIDE SEQUENCE [LARGE SCALE GENOMIC DNA]</scope>
</reference>
<gene>
    <name evidence="1" type="ORF">TTRE_0000513901</name>
</gene>
<evidence type="ECO:0000313" key="1">
    <source>
        <dbReference type="EMBL" id="CDW56856.1"/>
    </source>
</evidence>
<accession>A0A077Z9F5</accession>
<dbReference type="Proteomes" id="UP000030665">
    <property type="component" value="Unassembled WGS sequence"/>
</dbReference>
<keyword evidence="2" id="KW-1185">Reference proteome</keyword>
<reference evidence="1" key="1">
    <citation type="submission" date="2014-01" db="EMBL/GenBank/DDBJ databases">
        <authorList>
            <person name="Aslett M."/>
        </authorList>
    </citation>
    <scope>NUCLEOTIDE SEQUENCE</scope>
</reference>